<dbReference type="GO" id="GO:0009423">
    <property type="term" value="P:chorismate biosynthetic process"/>
    <property type="evidence" value="ECO:0007669"/>
    <property type="project" value="TreeGrafter"/>
</dbReference>
<dbReference type="EMBL" id="CAFBNG010000009">
    <property type="protein sequence ID" value="CAB4931601.1"/>
    <property type="molecule type" value="Genomic_DNA"/>
</dbReference>
<sequence length="282" mass="30711">MNGQLRAAVLGSPISHSLSPVLHRCAYEILGIAATYDAIEIQENQLVEFVSKMDSSWLGVSLTMPLKEEVLKVADEVDPLASRIQSANTLYRVGEKWRATSTDVNGFSYALAAKSSENFTSVVILGAGATARCAAAAFDGKGRRITVLLRSDYRKAQMQPCVSEGELQFAQWNDRTALLDADLIVNTTPAGVGDEVALLLDHKPDAIFFEALYNPWPTRLLQSWRATQSRGIDGLDLLVHQAIDQIALQTEGVRKMDLPERSTFAAALRRAGLKALGVNPQA</sequence>
<dbReference type="PANTHER" id="PTHR21089:SF1">
    <property type="entry name" value="BIFUNCTIONAL 3-DEHYDROQUINATE DEHYDRATASE_SHIKIMATE DEHYDROGENASE, CHLOROPLASTIC"/>
    <property type="match status" value="1"/>
</dbReference>
<proteinExistence type="predicted"/>
<organism evidence="2">
    <name type="scientific">freshwater metagenome</name>
    <dbReference type="NCBI Taxonomy" id="449393"/>
    <lineage>
        <taxon>unclassified sequences</taxon>
        <taxon>metagenomes</taxon>
        <taxon>ecological metagenomes</taxon>
    </lineage>
</organism>
<dbReference type="NCBIfam" id="NF001311">
    <property type="entry name" value="PRK00258.1-3"/>
    <property type="match status" value="1"/>
</dbReference>
<dbReference type="InterPro" id="IPR046346">
    <property type="entry name" value="Aminoacid_DH-like_N_sf"/>
</dbReference>
<protein>
    <submittedName>
        <fullName evidence="2">Unannotated protein</fullName>
    </submittedName>
</protein>
<dbReference type="Gene3D" id="3.40.50.10860">
    <property type="entry name" value="Leucine Dehydrogenase, chain A, domain 1"/>
    <property type="match status" value="1"/>
</dbReference>
<dbReference type="AlphaFoldDB" id="A0A6J7ILF8"/>
<feature type="domain" description="Shikimate dehydrogenase substrate binding N-terminal" evidence="1">
    <location>
        <begin position="9"/>
        <end position="90"/>
    </location>
</feature>
<name>A0A6J7ILF8_9ZZZZ</name>
<dbReference type="InterPro" id="IPR022893">
    <property type="entry name" value="Shikimate_DH_fam"/>
</dbReference>
<gene>
    <name evidence="2" type="ORF">UFOPK3774_00097</name>
</gene>
<dbReference type="PANTHER" id="PTHR21089">
    <property type="entry name" value="SHIKIMATE DEHYDROGENASE"/>
    <property type="match status" value="1"/>
</dbReference>
<dbReference type="GO" id="GO:0050661">
    <property type="term" value="F:NADP binding"/>
    <property type="evidence" value="ECO:0007669"/>
    <property type="project" value="TreeGrafter"/>
</dbReference>
<dbReference type="Gene3D" id="3.40.50.720">
    <property type="entry name" value="NAD(P)-binding Rossmann-like Domain"/>
    <property type="match status" value="1"/>
</dbReference>
<reference evidence="2" key="1">
    <citation type="submission" date="2020-05" db="EMBL/GenBank/DDBJ databases">
        <authorList>
            <person name="Chiriac C."/>
            <person name="Salcher M."/>
            <person name="Ghai R."/>
            <person name="Kavagutti S V."/>
        </authorList>
    </citation>
    <scope>NUCLEOTIDE SEQUENCE</scope>
</reference>
<dbReference type="SUPFAM" id="SSF53223">
    <property type="entry name" value="Aminoacid dehydrogenase-like, N-terminal domain"/>
    <property type="match status" value="1"/>
</dbReference>
<dbReference type="InterPro" id="IPR013708">
    <property type="entry name" value="Shikimate_DH-bd_N"/>
</dbReference>
<dbReference type="InterPro" id="IPR036291">
    <property type="entry name" value="NAD(P)-bd_dom_sf"/>
</dbReference>
<accession>A0A6J7ILF8</accession>
<evidence type="ECO:0000259" key="1">
    <source>
        <dbReference type="Pfam" id="PF08501"/>
    </source>
</evidence>
<dbReference type="GO" id="GO:0004764">
    <property type="term" value="F:shikimate 3-dehydrogenase (NADP+) activity"/>
    <property type="evidence" value="ECO:0007669"/>
    <property type="project" value="InterPro"/>
</dbReference>
<dbReference type="SUPFAM" id="SSF51735">
    <property type="entry name" value="NAD(P)-binding Rossmann-fold domains"/>
    <property type="match status" value="1"/>
</dbReference>
<dbReference type="GO" id="GO:0019632">
    <property type="term" value="P:shikimate metabolic process"/>
    <property type="evidence" value="ECO:0007669"/>
    <property type="project" value="TreeGrafter"/>
</dbReference>
<dbReference type="Pfam" id="PF08501">
    <property type="entry name" value="Shikimate_dh_N"/>
    <property type="match status" value="1"/>
</dbReference>
<evidence type="ECO:0000313" key="2">
    <source>
        <dbReference type="EMBL" id="CAB4931601.1"/>
    </source>
</evidence>
<dbReference type="GO" id="GO:0005829">
    <property type="term" value="C:cytosol"/>
    <property type="evidence" value="ECO:0007669"/>
    <property type="project" value="TreeGrafter"/>
</dbReference>